<protein>
    <submittedName>
        <fullName evidence="2">UPF0725 protein At2g20625</fullName>
    </submittedName>
</protein>
<reference evidence="1" key="1">
    <citation type="journal article" date="2019" name="Database">
        <title>The radish genome database (RadishGD): an integrated information resource for radish genomics.</title>
        <authorList>
            <person name="Yu H.J."/>
            <person name="Baek S."/>
            <person name="Lee Y.J."/>
            <person name="Cho A."/>
            <person name="Mun J.H."/>
        </authorList>
    </citation>
    <scope>NUCLEOTIDE SEQUENCE [LARGE SCALE GENOMIC DNA]</scope>
    <source>
        <strain evidence="1">cv. WK10039</strain>
    </source>
</reference>
<keyword evidence="1" id="KW-1185">Reference proteome</keyword>
<accession>A0A6J0NAG5</accession>
<dbReference type="KEGG" id="rsz:108851849"/>
<sequence>MSGTQGWSPLQEEAILDSIVSENSDDEYDSDNTNLPEAVVEAMAARNEILAKKNQLMRRMMEREQAYSIERVVEILDGLPGVRKWSPFYCAALDHLIAGAANRQGLIAFPSAEDKIRYLEHRIKRKLDV</sequence>
<proteinExistence type="predicted"/>
<dbReference type="RefSeq" id="XP_018480823.2">
    <property type="nucleotide sequence ID" value="XM_018625321.2"/>
</dbReference>
<name>A0A6J0NAG5_RAPSA</name>
<dbReference type="AlphaFoldDB" id="A0A6J0NAG5"/>
<gene>
    <name evidence="2" type="primary">LOC108851849</name>
</gene>
<evidence type="ECO:0000313" key="1">
    <source>
        <dbReference type="Proteomes" id="UP000504610"/>
    </source>
</evidence>
<organism evidence="1 2">
    <name type="scientific">Raphanus sativus</name>
    <name type="common">Radish</name>
    <name type="synonym">Raphanus raphanistrum var. sativus</name>
    <dbReference type="NCBI Taxonomy" id="3726"/>
    <lineage>
        <taxon>Eukaryota</taxon>
        <taxon>Viridiplantae</taxon>
        <taxon>Streptophyta</taxon>
        <taxon>Embryophyta</taxon>
        <taxon>Tracheophyta</taxon>
        <taxon>Spermatophyta</taxon>
        <taxon>Magnoliopsida</taxon>
        <taxon>eudicotyledons</taxon>
        <taxon>Gunneridae</taxon>
        <taxon>Pentapetalae</taxon>
        <taxon>rosids</taxon>
        <taxon>malvids</taxon>
        <taxon>Brassicales</taxon>
        <taxon>Brassicaceae</taxon>
        <taxon>Brassiceae</taxon>
        <taxon>Raphanus</taxon>
    </lineage>
</organism>
<dbReference type="Proteomes" id="UP000504610">
    <property type="component" value="Chromosome 4"/>
</dbReference>
<reference evidence="2" key="2">
    <citation type="submission" date="2025-08" db="UniProtKB">
        <authorList>
            <consortium name="RefSeq"/>
        </authorList>
    </citation>
    <scope>IDENTIFICATION</scope>
    <source>
        <tissue evidence="2">Leaf</tissue>
    </source>
</reference>
<evidence type="ECO:0000313" key="2">
    <source>
        <dbReference type="RefSeq" id="XP_018480823.2"/>
    </source>
</evidence>
<dbReference type="GeneID" id="108851849"/>
<dbReference type="OrthoDB" id="1102453at2759"/>